<dbReference type="InterPro" id="IPR001789">
    <property type="entry name" value="Sig_transdc_resp-reg_receiver"/>
</dbReference>
<dbReference type="InterPro" id="IPR058245">
    <property type="entry name" value="NreC/VraR/RcsB-like_REC"/>
</dbReference>
<protein>
    <submittedName>
        <fullName evidence="6">LuxR family transcriptional regulator</fullName>
    </submittedName>
</protein>
<dbReference type="InterPro" id="IPR000792">
    <property type="entry name" value="Tscrpt_reg_LuxR_C"/>
</dbReference>
<dbReference type="GO" id="GO:0000160">
    <property type="term" value="P:phosphorelay signal transduction system"/>
    <property type="evidence" value="ECO:0007669"/>
    <property type="project" value="UniProtKB-KW"/>
</dbReference>
<keyword evidence="5" id="KW-0804">Transcription</keyword>
<dbReference type="PANTHER" id="PTHR43214">
    <property type="entry name" value="TWO-COMPONENT RESPONSE REGULATOR"/>
    <property type="match status" value="1"/>
</dbReference>
<dbReference type="NCBIfam" id="NF011896">
    <property type="entry name" value="PRK15369.1"/>
    <property type="match status" value="1"/>
</dbReference>
<evidence type="ECO:0000256" key="5">
    <source>
        <dbReference type="ARBA" id="ARBA00023163"/>
    </source>
</evidence>
<dbReference type="SMART" id="SM00421">
    <property type="entry name" value="HTH_LUXR"/>
    <property type="match status" value="1"/>
</dbReference>
<dbReference type="Proteomes" id="UP000282597">
    <property type="component" value="Chromosome"/>
</dbReference>
<keyword evidence="7" id="KW-1185">Reference proteome</keyword>
<dbReference type="Pfam" id="PF00072">
    <property type="entry name" value="Response_reg"/>
    <property type="match status" value="1"/>
</dbReference>
<dbReference type="PROSITE" id="PS00622">
    <property type="entry name" value="HTH_LUXR_1"/>
    <property type="match status" value="1"/>
</dbReference>
<dbReference type="GO" id="GO:0003677">
    <property type="term" value="F:DNA binding"/>
    <property type="evidence" value="ECO:0007669"/>
    <property type="project" value="UniProtKB-KW"/>
</dbReference>
<dbReference type="SMART" id="SM00448">
    <property type="entry name" value="REC"/>
    <property type="match status" value="1"/>
</dbReference>
<accession>A0A2Z6ETL0</accession>
<dbReference type="PANTHER" id="PTHR43214:SF3">
    <property type="entry name" value="RESPONSE REGULATOR UVRY"/>
    <property type="match status" value="1"/>
</dbReference>
<dbReference type="Gene3D" id="3.40.50.2300">
    <property type="match status" value="1"/>
</dbReference>
<name>A0A2Z6ETL0_9BURK</name>
<evidence type="ECO:0000256" key="1">
    <source>
        <dbReference type="ARBA" id="ARBA00022553"/>
    </source>
</evidence>
<dbReference type="AlphaFoldDB" id="A0A2Z6ETL0"/>
<dbReference type="KEGG" id="mcys:MCB1EB_0608"/>
<dbReference type="Pfam" id="PF00196">
    <property type="entry name" value="GerE"/>
    <property type="match status" value="1"/>
</dbReference>
<keyword evidence="4" id="KW-0238">DNA-binding</keyword>
<dbReference type="InterPro" id="IPR039420">
    <property type="entry name" value="WalR-like"/>
</dbReference>
<dbReference type="RefSeq" id="WP_045363048.1">
    <property type="nucleotide sequence ID" value="NZ_AP018150.1"/>
</dbReference>
<sequence>MFFNNTTADVPRRILIVEDHSLLSDGIKNLLSTAAAYQVVGEVNNGLEAYRACQQWQPDIVLTDLGLPGMNGIDVIRQLKSRWPELVIIAVTADHAEHRAREALAAGALGYVLKQSPQQILLAALQTTLLGKPFLDPALSKALITEQPTVDGRTTLTPRESQILKLIAEGARNQDIADKLSITVKTVETHRLHLMRKLNAHRVADLVNWAIRLGIH</sequence>
<keyword evidence="3" id="KW-0805">Transcription regulation</keyword>
<dbReference type="PROSITE" id="PS50110">
    <property type="entry name" value="RESPONSE_REGULATORY"/>
    <property type="match status" value="1"/>
</dbReference>
<reference evidence="6 7" key="1">
    <citation type="journal article" date="2018" name="Microbes Environ.">
        <title>Comparative Genomic Insights into Endofungal Lifestyles of Two Bacterial Endosymbionts, Mycoavidus cysteinexigens and Burkholderia rhizoxinica.</title>
        <authorList>
            <person name="Sharmin D."/>
            <person name="Guo Y."/>
            <person name="Nishizawa T."/>
            <person name="Ohshima S."/>
            <person name="Sato Y."/>
            <person name="Takashima Y."/>
            <person name="Narisawa K."/>
            <person name="Ohta H."/>
        </authorList>
    </citation>
    <scope>NUCLEOTIDE SEQUENCE [LARGE SCALE GENOMIC DNA]</scope>
    <source>
        <strain evidence="6 7">B1-EB</strain>
    </source>
</reference>
<dbReference type="SUPFAM" id="SSF52172">
    <property type="entry name" value="CheY-like"/>
    <property type="match status" value="1"/>
</dbReference>
<dbReference type="EMBL" id="AP018150">
    <property type="protein sequence ID" value="BBE08769.1"/>
    <property type="molecule type" value="Genomic_DNA"/>
</dbReference>
<evidence type="ECO:0000313" key="7">
    <source>
        <dbReference type="Proteomes" id="UP000282597"/>
    </source>
</evidence>
<dbReference type="GO" id="GO:0006355">
    <property type="term" value="P:regulation of DNA-templated transcription"/>
    <property type="evidence" value="ECO:0007669"/>
    <property type="project" value="InterPro"/>
</dbReference>
<keyword evidence="2" id="KW-0902">Two-component regulatory system</keyword>
<dbReference type="InterPro" id="IPR011006">
    <property type="entry name" value="CheY-like_superfamily"/>
</dbReference>
<evidence type="ECO:0000256" key="2">
    <source>
        <dbReference type="ARBA" id="ARBA00023012"/>
    </source>
</evidence>
<gene>
    <name evidence="6" type="ORF">MCB1EB_0608</name>
</gene>
<dbReference type="CDD" id="cd17535">
    <property type="entry name" value="REC_NarL-like"/>
    <property type="match status" value="1"/>
</dbReference>
<organism evidence="6 7">
    <name type="scientific">Mycoavidus cysteinexigens</name>
    <dbReference type="NCBI Taxonomy" id="1553431"/>
    <lineage>
        <taxon>Bacteria</taxon>
        <taxon>Pseudomonadati</taxon>
        <taxon>Pseudomonadota</taxon>
        <taxon>Betaproteobacteria</taxon>
        <taxon>Burkholderiales</taxon>
        <taxon>Burkholderiaceae</taxon>
        <taxon>Mycoavidus</taxon>
    </lineage>
</organism>
<evidence type="ECO:0000256" key="4">
    <source>
        <dbReference type="ARBA" id="ARBA00023125"/>
    </source>
</evidence>
<evidence type="ECO:0000313" key="6">
    <source>
        <dbReference type="EMBL" id="BBE08769.1"/>
    </source>
</evidence>
<keyword evidence="1" id="KW-0597">Phosphoprotein</keyword>
<evidence type="ECO:0000256" key="3">
    <source>
        <dbReference type="ARBA" id="ARBA00023015"/>
    </source>
</evidence>
<dbReference type="CDD" id="cd06170">
    <property type="entry name" value="LuxR_C_like"/>
    <property type="match status" value="1"/>
</dbReference>
<proteinExistence type="predicted"/>
<dbReference type="PROSITE" id="PS50043">
    <property type="entry name" value="HTH_LUXR_2"/>
    <property type="match status" value="1"/>
</dbReference>
<dbReference type="PRINTS" id="PR00038">
    <property type="entry name" value="HTHLUXR"/>
</dbReference>